<dbReference type="InterPro" id="IPR002104">
    <property type="entry name" value="Integrase_catalytic"/>
</dbReference>
<comment type="similarity">
    <text evidence="2 12">Belongs to the 'phage' integrase family. XerC subfamily.</text>
</comment>
<dbReference type="HAMAP" id="MF_01808">
    <property type="entry name" value="Recomb_XerC_XerD"/>
    <property type="match status" value="1"/>
</dbReference>
<protein>
    <recommendedName>
        <fullName evidence="4 12">Tyrosine recombinase XerC</fullName>
    </recommendedName>
</protein>
<dbReference type="InterPro" id="IPR044068">
    <property type="entry name" value="CB"/>
</dbReference>
<evidence type="ECO:0000256" key="11">
    <source>
        <dbReference type="ARBA" id="ARBA00023306"/>
    </source>
</evidence>
<dbReference type="InterPro" id="IPR011010">
    <property type="entry name" value="DNA_brk_join_enz"/>
</dbReference>
<evidence type="ECO:0000256" key="6">
    <source>
        <dbReference type="ARBA" id="ARBA00022618"/>
    </source>
</evidence>
<dbReference type="PANTHER" id="PTHR30349:SF81">
    <property type="entry name" value="TYROSINE RECOMBINASE XERC"/>
    <property type="match status" value="1"/>
</dbReference>
<accession>A0A076LK55</accession>
<feature type="active site" evidence="12">
    <location>
        <position position="247"/>
    </location>
</feature>
<dbReference type="Proteomes" id="UP000028681">
    <property type="component" value="Chromosome"/>
</dbReference>
<dbReference type="CDD" id="cd00798">
    <property type="entry name" value="INT_XerDC_C"/>
    <property type="match status" value="1"/>
</dbReference>
<dbReference type="GO" id="GO:0006313">
    <property type="term" value="P:DNA transposition"/>
    <property type="evidence" value="ECO:0007669"/>
    <property type="project" value="UniProtKB-UniRule"/>
</dbReference>
<evidence type="ECO:0000256" key="7">
    <source>
        <dbReference type="ARBA" id="ARBA00022829"/>
    </source>
</evidence>
<feature type="active site" description="O-(3'-phospho-DNA)-tyrosine intermediate" evidence="12">
    <location>
        <position position="279"/>
    </location>
</feature>
<dbReference type="Gene3D" id="1.10.443.10">
    <property type="entry name" value="Intergrase catalytic core"/>
    <property type="match status" value="1"/>
</dbReference>
<dbReference type="SUPFAM" id="SSF56349">
    <property type="entry name" value="DNA breaking-rejoining enzymes"/>
    <property type="match status" value="1"/>
</dbReference>
<dbReference type="GO" id="GO:0009037">
    <property type="term" value="F:tyrosine-based site-specific recombinase activity"/>
    <property type="evidence" value="ECO:0007669"/>
    <property type="project" value="UniProtKB-UniRule"/>
</dbReference>
<keyword evidence="11 12" id="KW-0131">Cell cycle</keyword>
<dbReference type="GeneID" id="33939492"/>
<dbReference type="Gene3D" id="1.10.150.130">
    <property type="match status" value="1"/>
</dbReference>
<dbReference type="GO" id="GO:0007059">
    <property type="term" value="P:chromosome segregation"/>
    <property type="evidence" value="ECO:0007669"/>
    <property type="project" value="UniProtKB-UniRule"/>
</dbReference>
<keyword evidence="6 12" id="KW-0132">Cell division</keyword>
<dbReference type="InterPro" id="IPR023009">
    <property type="entry name" value="Tyrosine_recombinase_XerC/XerD"/>
</dbReference>
<dbReference type="GO" id="GO:0051301">
    <property type="term" value="P:cell division"/>
    <property type="evidence" value="ECO:0007669"/>
    <property type="project" value="UniProtKB-UniRule"/>
</dbReference>
<dbReference type="EMBL" id="CP006664">
    <property type="protein sequence ID" value="AIJ08331.1"/>
    <property type="molecule type" value="Genomic_DNA"/>
</dbReference>
<organism evidence="15 16">
    <name type="scientific">Edwardsiella anguillarum ET080813</name>
    <dbReference type="NCBI Taxonomy" id="667120"/>
    <lineage>
        <taxon>Bacteria</taxon>
        <taxon>Pseudomonadati</taxon>
        <taxon>Pseudomonadota</taxon>
        <taxon>Gammaproteobacteria</taxon>
        <taxon>Enterobacterales</taxon>
        <taxon>Hafniaceae</taxon>
        <taxon>Edwardsiella</taxon>
    </lineage>
</organism>
<evidence type="ECO:0000256" key="1">
    <source>
        <dbReference type="ARBA" id="ARBA00004496"/>
    </source>
</evidence>
<dbReference type="Pfam" id="PF02899">
    <property type="entry name" value="Phage_int_SAM_1"/>
    <property type="match status" value="1"/>
</dbReference>
<evidence type="ECO:0000256" key="8">
    <source>
        <dbReference type="ARBA" id="ARBA00022908"/>
    </source>
</evidence>
<dbReference type="GO" id="GO:0005737">
    <property type="term" value="C:cytoplasm"/>
    <property type="evidence" value="ECO:0007669"/>
    <property type="project" value="UniProtKB-SubCell"/>
</dbReference>
<evidence type="ECO:0000256" key="2">
    <source>
        <dbReference type="ARBA" id="ARBA00006657"/>
    </source>
</evidence>
<dbReference type="InterPro" id="IPR010998">
    <property type="entry name" value="Integrase_recombinase_N"/>
</dbReference>
<feature type="active site" evidence="12">
    <location>
        <position position="176"/>
    </location>
</feature>
<feature type="domain" description="Core-binding (CB)" evidence="14">
    <location>
        <begin position="6"/>
        <end position="92"/>
    </location>
</feature>
<comment type="subunit">
    <text evidence="3 12">Forms a cyclic heterotetrameric complex composed of two molecules of XerC and two molecules of XerD, in which XerC interacts with XerD via its C-terminal region, XerD interacts with XerC via its C-terminal region and so on.</text>
</comment>
<dbReference type="HOGENOM" id="CLU_027562_9_0_6"/>
<dbReference type="InterPro" id="IPR050090">
    <property type="entry name" value="Tyrosine_recombinase_XerCD"/>
</dbReference>
<keyword evidence="5 12" id="KW-0963">Cytoplasm</keyword>
<dbReference type="Pfam" id="PF00589">
    <property type="entry name" value="Phage_integrase"/>
    <property type="match status" value="1"/>
</dbReference>
<evidence type="ECO:0000256" key="4">
    <source>
        <dbReference type="ARBA" id="ARBA00015804"/>
    </source>
</evidence>
<evidence type="ECO:0000256" key="12">
    <source>
        <dbReference type="HAMAP-Rule" id="MF_01808"/>
    </source>
</evidence>
<dbReference type="NCBIfam" id="TIGR02224">
    <property type="entry name" value="recomb_XerC"/>
    <property type="match status" value="1"/>
</dbReference>
<evidence type="ECO:0000256" key="5">
    <source>
        <dbReference type="ARBA" id="ARBA00022490"/>
    </source>
</evidence>
<evidence type="ECO:0000259" key="13">
    <source>
        <dbReference type="PROSITE" id="PS51898"/>
    </source>
</evidence>
<keyword evidence="8 12" id="KW-0229">DNA integration</keyword>
<name>A0A076LK55_9GAMM</name>
<dbReference type="InterPro" id="IPR011931">
    <property type="entry name" value="Recomb_XerC"/>
</dbReference>
<feature type="active site" evidence="12">
    <location>
        <position position="244"/>
    </location>
</feature>
<evidence type="ECO:0000313" key="15">
    <source>
        <dbReference type="EMBL" id="AIJ08331.1"/>
    </source>
</evidence>
<dbReference type="GO" id="GO:0003677">
    <property type="term" value="F:DNA binding"/>
    <property type="evidence" value="ECO:0007669"/>
    <property type="project" value="UniProtKB-UniRule"/>
</dbReference>
<dbReference type="SUPFAM" id="SSF47823">
    <property type="entry name" value="lambda integrase-like, N-terminal domain"/>
    <property type="match status" value="1"/>
</dbReference>
<evidence type="ECO:0000313" key="16">
    <source>
        <dbReference type="Proteomes" id="UP000028681"/>
    </source>
</evidence>
<evidence type="ECO:0000256" key="10">
    <source>
        <dbReference type="ARBA" id="ARBA00023172"/>
    </source>
</evidence>
<feature type="active site" evidence="12">
    <location>
        <position position="152"/>
    </location>
</feature>
<feature type="active site" evidence="12">
    <location>
        <position position="270"/>
    </location>
</feature>
<comment type="subcellular location">
    <subcellularLocation>
        <location evidence="1 12">Cytoplasm</location>
    </subcellularLocation>
</comment>
<evidence type="ECO:0000256" key="9">
    <source>
        <dbReference type="ARBA" id="ARBA00023125"/>
    </source>
</evidence>
<dbReference type="PROSITE" id="PS51900">
    <property type="entry name" value="CB"/>
    <property type="match status" value="1"/>
</dbReference>
<dbReference type="PANTHER" id="PTHR30349">
    <property type="entry name" value="PHAGE INTEGRASE-RELATED"/>
    <property type="match status" value="1"/>
</dbReference>
<dbReference type="InterPro" id="IPR004107">
    <property type="entry name" value="Integrase_SAM-like_N"/>
</dbReference>
<dbReference type="NCBIfam" id="NF001399">
    <property type="entry name" value="PRK00283.1"/>
    <property type="match status" value="1"/>
</dbReference>
<proteinExistence type="inferred from homology"/>
<feature type="domain" description="Tyr recombinase" evidence="13">
    <location>
        <begin position="113"/>
        <end position="292"/>
    </location>
</feature>
<reference evidence="15 16" key="1">
    <citation type="journal article" date="2012" name="PLoS ONE">
        <title>Edwardsiella comparative phylogenomics reveal the new intra/inter-species taxonomic relationships, virulence evolution and niche adaptation mechanisms.</title>
        <authorList>
            <person name="Yang M."/>
            <person name="Lv Y."/>
            <person name="Xiao J."/>
            <person name="Wu H."/>
            <person name="Zheng H."/>
            <person name="Liu Q."/>
            <person name="Zhang Y."/>
            <person name="Wang Q."/>
        </authorList>
    </citation>
    <scope>NUCLEOTIDE SEQUENCE [LARGE SCALE GENOMIC DNA]</scope>
    <source>
        <strain evidence="16">080813</strain>
    </source>
</reference>
<dbReference type="PROSITE" id="PS51898">
    <property type="entry name" value="TYR_RECOMBINASE"/>
    <property type="match status" value="1"/>
</dbReference>
<evidence type="ECO:0000259" key="14">
    <source>
        <dbReference type="PROSITE" id="PS51900"/>
    </source>
</evidence>
<keyword evidence="10 12" id="KW-0233">DNA recombination</keyword>
<comment type="function">
    <text evidence="12">Site-specific tyrosine recombinase, which acts by catalyzing the cutting and rejoining of the recombining DNA molecules. Binds cooperatively to specific DNA consensus sequences that are separated from XerD binding sites by a short central region, forming the heterotetrameric XerC-XerD complex that recombines DNA substrates. The complex is essential to convert dimers of the bacterial chromosome into monomers to permit their segregation at cell division. It also contributes to the segregational stability of plasmids. In the complex XerC specifically exchanges the top DNA strands.</text>
</comment>
<dbReference type="AlphaFoldDB" id="A0A076LK55"/>
<evidence type="ECO:0000256" key="3">
    <source>
        <dbReference type="ARBA" id="ARBA00011483"/>
    </source>
</evidence>
<dbReference type="FunFam" id="1.10.443.10:FF:000002">
    <property type="entry name" value="Tyrosine recombinase XerC"/>
    <property type="match status" value="1"/>
</dbReference>
<keyword evidence="7 12" id="KW-0159">Chromosome partition</keyword>
<sequence length="303" mass="33833">MTPLPEALSTPVAAFLQMMRVERQLSPRTVETYRRQLAASAALLLEGGLCDWAALDTTRVRSLVARSRRQGLEPASLALRLSALRSFLDWQVSRGALTANPAKGVSAPRQGRHLPKNLDVDDVNRLLDIDEGDMLAVRDRAMLEVMYGGGLRLSELVGLDCRHVDLTTGEVWVLGKGSKERRLPVGREAVRWLQKWLSLRLSLQPQDDALFVSRLGGRISPRSVQKRFAEWGVRQGVTSHIHPHKLRHSFATHMLESSGDLRAVQELLGHANLSTTQIYTHLDFQHLATVYDAAHPRAKRGKT</sequence>
<keyword evidence="9 12" id="KW-0238">DNA-binding</keyword>
<dbReference type="RefSeq" id="WP_034164548.1">
    <property type="nucleotide sequence ID" value="NZ_CP006664.1"/>
</dbReference>
<comment type="activity regulation">
    <text evidence="12">FtsK may regulate the catalytic switch between XerC and XerD in the heterotetrameric complex during the two steps of the recombination process.</text>
</comment>
<dbReference type="InterPro" id="IPR013762">
    <property type="entry name" value="Integrase-like_cat_sf"/>
</dbReference>
<gene>
    <name evidence="12 15" type="primary">xerC</name>
    <name evidence="15" type="ORF">ETEE_1884</name>
</gene>
<dbReference type="KEGG" id="ete:ETEE_1884"/>